<dbReference type="InterPro" id="IPR000504">
    <property type="entry name" value="RRM_dom"/>
</dbReference>
<dbReference type="InterPro" id="IPR051945">
    <property type="entry name" value="RRM_MRD1_RNA_proc_ribogen"/>
</dbReference>
<name>A0A834MQZ9_VESGE</name>
<dbReference type="PANTHER" id="PTHR48039:SF5">
    <property type="entry name" value="RNA-BINDING PROTEIN 28"/>
    <property type="match status" value="1"/>
</dbReference>
<gene>
    <name evidence="8" type="ORF">HZH68_016676</name>
</gene>
<proteinExistence type="predicted"/>
<dbReference type="Proteomes" id="UP000617340">
    <property type="component" value="Unassembled WGS sequence"/>
</dbReference>
<feature type="region of interest" description="Disordered" evidence="6">
    <location>
        <begin position="461"/>
        <end position="483"/>
    </location>
</feature>
<dbReference type="CDD" id="cd12416">
    <property type="entry name" value="RRM4_RBM28_like"/>
    <property type="match status" value="1"/>
</dbReference>
<sequence length="601" mass="69202">MATRNMNSLKNKDIYKQKRRKKRARIIIRNLPFQITQDSLKDYFGKYGKIEEVKILIKADGKPVGCGFIQFEQVQSAAKAIHYANLKPLQGRSIVVDWAIPKHKFNKNKAEDIKDENNVDVTIKKEPNEYDDDDKSIVQPIEKINLSNNSNDNMDVSDKEDEEDMEDLSKEGYQDIKDEEVIEEFLEDKINDEDENMKKNSKCISNDVHEGKTVFLKNVPFSVKNEELKKYMEQFGPVYYALICVDSLTEHSKGTAFVKFKNIKDAEKCLSAGTELRLRDAILEAHRALHKNDITNKNNLKHQKEKDSRNLYLVKEGVIMAGSPAAVGVSATDMAKRLQLERWKSQILRNLNMFVSRVRLVVQNLPASLDDIKLRLIFKKYSGTKAIIREAKIMRDLKNIDSKGVGRSKEYGFVTFTKHEDALKALRAINNNPNIFSPHKRPIVAFSIENRIMVNAKQRRIQKSQARNPLYSGNKDQKQNKNVNKMHSIEETKIEDKNELENDKKSFSGVKSKPGETKIRSKFNLKNQGILHSKIIKKEKKAAKHDNSRKTKLEKAKKELKTKQVTKKADTEEANFNKLVNSYKSKLLALGPTRSKWYDTL</sequence>
<dbReference type="SMART" id="SM00360">
    <property type="entry name" value="RRM"/>
    <property type="match status" value="3"/>
</dbReference>
<evidence type="ECO:0000256" key="3">
    <source>
        <dbReference type="ARBA" id="ARBA00022884"/>
    </source>
</evidence>
<keyword evidence="9" id="KW-1185">Reference proteome</keyword>
<evidence type="ECO:0000256" key="5">
    <source>
        <dbReference type="PROSITE-ProRule" id="PRU00176"/>
    </source>
</evidence>
<keyword evidence="3 5" id="KW-0694">RNA-binding</keyword>
<dbReference type="PROSITE" id="PS50102">
    <property type="entry name" value="RRM"/>
    <property type="match status" value="3"/>
</dbReference>
<dbReference type="Gene3D" id="3.30.70.330">
    <property type="match status" value="3"/>
</dbReference>
<dbReference type="InterPro" id="IPR035979">
    <property type="entry name" value="RBD_domain_sf"/>
</dbReference>
<comment type="subcellular location">
    <subcellularLocation>
        <location evidence="1">Nucleus</location>
    </subcellularLocation>
</comment>
<evidence type="ECO:0000313" key="9">
    <source>
        <dbReference type="Proteomes" id="UP000617340"/>
    </source>
</evidence>
<organism evidence="8 9">
    <name type="scientific">Vespula germanica</name>
    <name type="common">German yellow jacket</name>
    <name type="synonym">Paravespula germanica</name>
    <dbReference type="NCBI Taxonomy" id="30212"/>
    <lineage>
        <taxon>Eukaryota</taxon>
        <taxon>Metazoa</taxon>
        <taxon>Ecdysozoa</taxon>
        <taxon>Arthropoda</taxon>
        <taxon>Hexapoda</taxon>
        <taxon>Insecta</taxon>
        <taxon>Pterygota</taxon>
        <taxon>Neoptera</taxon>
        <taxon>Endopterygota</taxon>
        <taxon>Hymenoptera</taxon>
        <taxon>Apocrita</taxon>
        <taxon>Aculeata</taxon>
        <taxon>Vespoidea</taxon>
        <taxon>Vespidae</taxon>
        <taxon>Vespinae</taxon>
        <taxon>Vespula</taxon>
    </lineage>
</organism>
<feature type="domain" description="RRM" evidence="7">
    <location>
        <begin position="358"/>
        <end position="466"/>
    </location>
</feature>
<accession>A0A834MQZ9</accession>
<evidence type="ECO:0000259" key="7">
    <source>
        <dbReference type="PROSITE" id="PS50102"/>
    </source>
</evidence>
<evidence type="ECO:0000256" key="4">
    <source>
        <dbReference type="ARBA" id="ARBA00023242"/>
    </source>
</evidence>
<evidence type="ECO:0000256" key="6">
    <source>
        <dbReference type="SAM" id="MobiDB-lite"/>
    </source>
</evidence>
<reference evidence="8" key="1">
    <citation type="journal article" date="2020" name="G3 (Bethesda)">
        <title>High-Quality Assemblies for Three Invasive Social Wasps from the &lt;i&gt;Vespula&lt;/i&gt; Genus.</title>
        <authorList>
            <person name="Harrop T.W.R."/>
            <person name="Guhlin J."/>
            <person name="McLaughlin G.M."/>
            <person name="Permina E."/>
            <person name="Stockwell P."/>
            <person name="Gilligan J."/>
            <person name="Le Lec M.F."/>
            <person name="Gruber M.A.M."/>
            <person name="Quinn O."/>
            <person name="Lovegrove M."/>
            <person name="Duncan E.J."/>
            <person name="Remnant E.J."/>
            <person name="Van Eeckhoven J."/>
            <person name="Graham B."/>
            <person name="Knapp R.A."/>
            <person name="Langford K.W."/>
            <person name="Kronenberg Z."/>
            <person name="Press M.O."/>
            <person name="Eacker S.M."/>
            <person name="Wilson-Rankin E.E."/>
            <person name="Purcell J."/>
            <person name="Lester P.J."/>
            <person name="Dearden P.K."/>
        </authorList>
    </citation>
    <scope>NUCLEOTIDE SEQUENCE</scope>
    <source>
        <strain evidence="8">Linc-1</strain>
    </source>
</reference>
<dbReference type="Pfam" id="PF00076">
    <property type="entry name" value="RRM_1"/>
    <property type="match status" value="3"/>
</dbReference>
<dbReference type="GO" id="GO:0003729">
    <property type="term" value="F:mRNA binding"/>
    <property type="evidence" value="ECO:0007669"/>
    <property type="project" value="TreeGrafter"/>
</dbReference>
<evidence type="ECO:0000313" key="8">
    <source>
        <dbReference type="EMBL" id="KAF7379728.1"/>
    </source>
</evidence>
<feature type="compositionally biased region" description="Basic and acidic residues" evidence="6">
    <location>
        <begin position="544"/>
        <end position="569"/>
    </location>
</feature>
<dbReference type="PANTHER" id="PTHR48039">
    <property type="entry name" value="RNA-BINDING MOTIF PROTEIN 14B"/>
    <property type="match status" value="1"/>
</dbReference>
<evidence type="ECO:0000256" key="1">
    <source>
        <dbReference type="ARBA" id="ARBA00004123"/>
    </source>
</evidence>
<keyword evidence="2" id="KW-0677">Repeat</keyword>
<dbReference type="GO" id="GO:0005730">
    <property type="term" value="C:nucleolus"/>
    <property type="evidence" value="ECO:0007669"/>
    <property type="project" value="TreeGrafter"/>
</dbReference>
<evidence type="ECO:0000256" key="2">
    <source>
        <dbReference type="ARBA" id="ARBA00022737"/>
    </source>
</evidence>
<dbReference type="FunFam" id="3.30.70.330:FF:000182">
    <property type="entry name" value="RNA-binding motif protein 28"/>
    <property type="match status" value="1"/>
</dbReference>
<feature type="domain" description="RRM" evidence="7">
    <location>
        <begin position="24"/>
        <end position="101"/>
    </location>
</feature>
<feature type="region of interest" description="Disordered" evidence="6">
    <location>
        <begin position="540"/>
        <end position="569"/>
    </location>
</feature>
<dbReference type="AlphaFoldDB" id="A0A834MQZ9"/>
<dbReference type="SUPFAM" id="SSF54928">
    <property type="entry name" value="RNA-binding domain, RBD"/>
    <property type="match status" value="2"/>
</dbReference>
<dbReference type="InterPro" id="IPR012677">
    <property type="entry name" value="Nucleotide-bd_a/b_plait_sf"/>
</dbReference>
<feature type="domain" description="RRM" evidence="7">
    <location>
        <begin position="212"/>
        <end position="307"/>
    </location>
</feature>
<protein>
    <recommendedName>
        <fullName evidence="7">RRM domain-containing protein</fullName>
    </recommendedName>
</protein>
<comment type="caution">
    <text evidence="8">The sequence shown here is derived from an EMBL/GenBank/DDBJ whole genome shotgun (WGS) entry which is preliminary data.</text>
</comment>
<keyword evidence="4" id="KW-0539">Nucleus</keyword>
<dbReference type="EMBL" id="JACSDZ010000024">
    <property type="protein sequence ID" value="KAF7379728.1"/>
    <property type="molecule type" value="Genomic_DNA"/>
</dbReference>